<feature type="transmembrane region" description="Helical" evidence="2">
    <location>
        <begin position="7"/>
        <end position="23"/>
    </location>
</feature>
<dbReference type="PANTHER" id="PTHR42736:SF1">
    <property type="entry name" value="PROTEIN-GLUTAMINE GAMMA-GLUTAMYLTRANSFERASE"/>
    <property type="match status" value="1"/>
</dbReference>
<dbReference type="STRING" id="330734.ABA45_10145"/>
<name>A0A0H4I187_9GAMM</name>
<evidence type="ECO:0000259" key="3">
    <source>
        <dbReference type="SMART" id="SM00460"/>
    </source>
</evidence>
<dbReference type="InterPro" id="IPR038765">
    <property type="entry name" value="Papain-like_cys_pep_sf"/>
</dbReference>
<dbReference type="Proteomes" id="UP000036406">
    <property type="component" value="Chromosome"/>
</dbReference>
<feature type="domain" description="Transglutaminase-like" evidence="3">
    <location>
        <begin position="403"/>
        <end position="474"/>
    </location>
</feature>
<evidence type="ECO:0000256" key="1">
    <source>
        <dbReference type="SAM" id="MobiDB-lite"/>
    </source>
</evidence>
<evidence type="ECO:0000313" key="5">
    <source>
        <dbReference type="Proteomes" id="UP000036406"/>
    </source>
</evidence>
<feature type="region of interest" description="Disordered" evidence="1">
    <location>
        <begin position="667"/>
        <end position="697"/>
    </location>
</feature>
<dbReference type="PANTHER" id="PTHR42736">
    <property type="entry name" value="PROTEIN-GLUTAMINE GAMMA-GLUTAMYLTRANSFERASE"/>
    <property type="match status" value="1"/>
</dbReference>
<dbReference type="SMART" id="SM00460">
    <property type="entry name" value="TGc"/>
    <property type="match status" value="1"/>
</dbReference>
<gene>
    <name evidence="4" type="ORF">ABA45_10145</name>
</gene>
<keyword evidence="2" id="KW-0472">Membrane</keyword>
<feature type="compositionally biased region" description="Basic and acidic residues" evidence="1">
    <location>
        <begin position="688"/>
        <end position="697"/>
    </location>
</feature>
<dbReference type="Pfam" id="PF01841">
    <property type="entry name" value="Transglut_core"/>
    <property type="match status" value="1"/>
</dbReference>
<protein>
    <submittedName>
        <fullName evidence="4">Transglutaminase</fullName>
    </submittedName>
</protein>
<dbReference type="SUPFAM" id="SSF54001">
    <property type="entry name" value="Cysteine proteinases"/>
    <property type="match status" value="1"/>
</dbReference>
<sequence length="726" mass="80515">MQTAQLPGKALLWLVAAFTLLLVPQWDRLPAWLLVVCVALMAWRWLARLGRVRLPGRGWRTGLVVVLGGLYVATVKSQFTVDTAASFFVLCVALKWLETRCARDFYVLFFILLYMAAVNFLFHQAIHWTLLNFTAVVLLLLGLQVLNAPELPAGVRSGGRRLAGLLLKMLPVVIVLFVFFPRMAPLWSVPLVSGQARSGISDQMTPGDISNLAQSSERAFRVSFGGQAPPQAQLYWRGLTLDYLDGATWKQSAQPAFRRLGRVEIEGVSGPLAANQYEILLEPTDQSWAFVLADSVAASPNIEEIDQDLFRFRRPADTSVRYRLALEAPPVNPDVQLPPAQRRQLLQLPGRGNPQARALADELRSQYDDRGIAAALLQRFREQPYFYTLRPPVMPDNGIDALLFDVKRGFCAHYAGAMTFVLRAAGIPARVVVGYQGGESGAGDDYLIVRQYDAHAWVEGWFEGAGWIRLDPTAAIAPSRIESGLREAMAEEGSFLENSWLSPQKYGNLPLLTWASLQLDRINYQWQRWVVGYQGQSQMDLLSRLPGGLTMRDLGYISAGTVAVALMLAGLISAWRGRQGGRLIGVARQFQRWQRFCEGVGVPVRQGETPLGLADRLARAEPALADSARVFAGVVNTHYYSRQAADAVAQPASDIRLLRRLLAGMKRQRRQAGLPRNRANHSKRAARQRIDTPGHRYGDRYALAGKSLAQRAETADGVAAATRTDY</sequence>
<evidence type="ECO:0000313" key="4">
    <source>
        <dbReference type="EMBL" id="AKO52726.1"/>
    </source>
</evidence>
<dbReference type="EMBL" id="CP011494">
    <property type="protein sequence ID" value="AKO52726.1"/>
    <property type="molecule type" value="Genomic_DNA"/>
</dbReference>
<proteinExistence type="predicted"/>
<accession>A0A0H4I187</accession>
<dbReference type="InterPro" id="IPR021878">
    <property type="entry name" value="TgpA_N"/>
</dbReference>
<dbReference type="PATRIC" id="fig|330734.3.peg.2133"/>
<feature type="transmembrane region" description="Helical" evidence="2">
    <location>
        <begin position="58"/>
        <end position="73"/>
    </location>
</feature>
<dbReference type="InterPro" id="IPR002931">
    <property type="entry name" value="Transglutaminase-like"/>
</dbReference>
<feature type="transmembrane region" description="Helical" evidence="2">
    <location>
        <begin position="161"/>
        <end position="180"/>
    </location>
</feature>
<feature type="transmembrane region" description="Helical" evidence="2">
    <location>
        <begin position="79"/>
        <end position="97"/>
    </location>
</feature>
<dbReference type="Pfam" id="PF11992">
    <property type="entry name" value="TgpA_N"/>
    <property type="match status" value="1"/>
</dbReference>
<keyword evidence="5" id="KW-1185">Reference proteome</keyword>
<reference evidence="4 5" key="1">
    <citation type="submission" date="2015-05" db="EMBL/GenBank/DDBJ databases">
        <title>Complete genome of Marinobacter psychrophilus strain 20041T isolated from sea-ice of the Canadian Basin.</title>
        <authorList>
            <person name="Song L."/>
            <person name="Ren L."/>
            <person name="Yu Y."/>
            <person name="Wang X."/>
        </authorList>
    </citation>
    <scope>NUCLEOTIDE SEQUENCE [LARGE SCALE GENOMIC DNA]</scope>
    <source>
        <strain evidence="4 5">20041</strain>
    </source>
</reference>
<feature type="transmembrane region" description="Helical" evidence="2">
    <location>
        <begin position="29"/>
        <end position="46"/>
    </location>
</feature>
<feature type="transmembrane region" description="Helical" evidence="2">
    <location>
        <begin position="104"/>
        <end position="122"/>
    </location>
</feature>
<feature type="transmembrane region" description="Helical" evidence="2">
    <location>
        <begin position="554"/>
        <end position="575"/>
    </location>
</feature>
<organism evidence="4 5">
    <name type="scientific">Marinobacter psychrophilus</name>
    <dbReference type="NCBI Taxonomy" id="330734"/>
    <lineage>
        <taxon>Bacteria</taxon>
        <taxon>Pseudomonadati</taxon>
        <taxon>Pseudomonadota</taxon>
        <taxon>Gammaproteobacteria</taxon>
        <taxon>Pseudomonadales</taxon>
        <taxon>Marinobacteraceae</taxon>
        <taxon>Marinobacter</taxon>
    </lineage>
</organism>
<dbReference type="InterPro" id="IPR052901">
    <property type="entry name" value="Bact_TGase-like"/>
</dbReference>
<dbReference type="AlphaFoldDB" id="A0A0H4I187"/>
<keyword evidence="2" id="KW-0812">Transmembrane</keyword>
<evidence type="ECO:0000256" key="2">
    <source>
        <dbReference type="SAM" id="Phobius"/>
    </source>
</evidence>
<keyword evidence="2" id="KW-1133">Transmembrane helix</keyword>
<dbReference type="KEGG" id="mpq:ABA45_10145"/>
<feature type="transmembrane region" description="Helical" evidence="2">
    <location>
        <begin position="128"/>
        <end position="149"/>
    </location>
</feature>
<feature type="compositionally biased region" description="Basic residues" evidence="1">
    <location>
        <begin position="678"/>
        <end position="687"/>
    </location>
</feature>
<dbReference type="Gene3D" id="3.10.620.30">
    <property type="match status" value="1"/>
</dbReference>